<comment type="similarity">
    <text evidence="1">Belongs to the ABC transporter superfamily. ABCB family. Multidrug resistance exporter (TC 3.A.1.201) subfamily.</text>
</comment>
<keyword evidence="4" id="KW-0677">Repeat</keyword>
<evidence type="ECO:0000313" key="11">
    <source>
        <dbReference type="Proteomes" id="UP000734854"/>
    </source>
</evidence>
<evidence type="ECO:0000256" key="7">
    <source>
        <dbReference type="ARBA" id="ARBA00023180"/>
    </source>
</evidence>
<protein>
    <recommendedName>
        <fullName evidence="9">ABC transmembrane type-1 domain-containing protein</fullName>
    </recommendedName>
</protein>
<dbReference type="EMBL" id="JACMSC010000019">
    <property type="protein sequence ID" value="KAG6474708.1"/>
    <property type="molecule type" value="Genomic_DNA"/>
</dbReference>
<proteinExistence type="inferred from homology"/>
<feature type="transmembrane region" description="Helical" evidence="8">
    <location>
        <begin position="68"/>
        <end position="95"/>
    </location>
</feature>
<gene>
    <name evidence="10" type="ORF">ZIOFF_068646</name>
</gene>
<accession>A0A8J5EV34</accession>
<dbReference type="InterPro" id="IPR036640">
    <property type="entry name" value="ABC1_TM_sf"/>
</dbReference>
<organism evidence="10 11">
    <name type="scientific">Zingiber officinale</name>
    <name type="common">Ginger</name>
    <name type="synonym">Amomum zingiber</name>
    <dbReference type="NCBI Taxonomy" id="94328"/>
    <lineage>
        <taxon>Eukaryota</taxon>
        <taxon>Viridiplantae</taxon>
        <taxon>Streptophyta</taxon>
        <taxon>Embryophyta</taxon>
        <taxon>Tracheophyta</taxon>
        <taxon>Spermatophyta</taxon>
        <taxon>Magnoliopsida</taxon>
        <taxon>Liliopsida</taxon>
        <taxon>Zingiberales</taxon>
        <taxon>Zingiberaceae</taxon>
        <taxon>Zingiber</taxon>
    </lineage>
</organism>
<keyword evidence="2" id="KW-0813">Transport</keyword>
<dbReference type="AlphaFoldDB" id="A0A8J5EV34"/>
<dbReference type="PANTHER" id="PTHR45136">
    <property type="entry name" value="ABC TRANSPORTER DOMAIN-CONTAINING PROTEIN"/>
    <property type="match status" value="1"/>
</dbReference>
<dbReference type="InterPro" id="IPR011527">
    <property type="entry name" value="ABC1_TM_dom"/>
</dbReference>
<keyword evidence="11" id="KW-1185">Reference proteome</keyword>
<evidence type="ECO:0000259" key="9">
    <source>
        <dbReference type="PROSITE" id="PS50929"/>
    </source>
</evidence>
<evidence type="ECO:0000256" key="4">
    <source>
        <dbReference type="ARBA" id="ARBA00022737"/>
    </source>
</evidence>
<dbReference type="PANTHER" id="PTHR45136:SF2">
    <property type="entry name" value="ABC TRANSPORTER DOMAIN-CONTAINING PROTEIN"/>
    <property type="match status" value="1"/>
</dbReference>
<keyword evidence="6 8" id="KW-0472">Membrane</keyword>
<name>A0A8J5EV34_ZINOF</name>
<dbReference type="Gene3D" id="1.20.1560.10">
    <property type="entry name" value="ABC transporter type 1, transmembrane domain"/>
    <property type="match status" value="1"/>
</dbReference>
<keyword evidence="7" id="KW-0325">Glycoprotein</keyword>
<dbReference type="GO" id="GO:0140359">
    <property type="term" value="F:ABC-type transporter activity"/>
    <property type="evidence" value="ECO:0007669"/>
    <property type="project" value="InterPro"/>
</dbReference>
<keyword evidence="5 8" id="KW-1133">Transmembrane helix</keyword>
<dbReference type="GO" id="GO:0016020">
    <property type="term" value="C:membrane"/>
    <property type="evidence" value="ECO:0007669"/>
    <property type="project" value="InterPro"/>
</dbReference>
<dbReference type="GO" id="GO:0016887">
    <property type="term" value="F:ATP hydrolysis activity"/>
    <property type="evidence" value="ECO:0007669"/>
    <property type="project" value="InterPro"/>
</dbReference>
<dbReference type="GO" id="GO:0005524">
    <property type="term" value="F:ATP binding"/>
    <property type="evidence" value="ECO:0007669"/>
    <property type="project" value="InterPro"/>
</dbReference>
<evidence type="ECO:0000256" key="3">
    <source>
        <dbReference type="ARBA" id="ARBA00022692"/>
    </source>
</evidence>
<comment type="caution">
    <text evidence="10">The sequence shown here is derived from an EMBL/GenBank/DDBJ whole genome shotgun (WGS) entry which is preliminary data.</text>
</comment>
<evidence type="ECO:0000256" key="1">
    <source>
        <dbReference type="ARBA" id="ARBA00007577"/>
    </source>
</evidence>
<dbReference type="Gene3D" id="3.40.50.300">
    <property type="entry name" value="P-loop containing nucleotide triphosphate hydrolases"/>
    <property type="match status" value="1"/>
</dbReference>
<dbReference type="Proteomes" id="UP000734854">
    <property type="component" value="Unassembled WGS sequence"/>
</dbReference>
<keyword evidence="3 8" id="KW-0812">Transmembrane</keyword>
<dbReference type="SUPFAM" id="SSF90123">
    <property type="entry name" value="ABC transporter transmembrane region"/>
    <property type="match status" value="1"/>
</dbReference>
<evidence type="ECO:0000313" key="10">
    <source>
        <dbReference type="EMBL" id="KAG6474708.1"/>
    </source>
</evidence>
<dbReference type="Pfam" id="PF00664">
    <property type="entry name" value="ABC_membrane"/>
    <property type="match status" value="1"/>
</dbReference>
<dbReference type="Pfam" id="PF00005">
    <property type="entry name" value="ABC_tran"/>
    <property type="match status" value="1"/>
</dbReference>
<sequence length="315" mass="34969">MTLYVPSFLPPPSHGRELEEKPVSHFDELPDDFDPSGKFPVSEYLLFYVGQNELSSLHFFHGDMVDTLLMILGFVGAVGDGLAIPAVFMFAHVIFNEMGQGSIEAVNEGYCWSRTGEWQASRMRALYLTAVLWQDVEYFDLNADTSSEVITSITSDSLVIQDCLSEKVPNFIMNCATFVGCYVGGFSMMWRGAGGITYSGATRHPSILYGRILMELARKMRREALSSRLSNLKYFSKAISAGERILESGDVEFRNVEFAYPSRSDNYIFRDFNLNVPAGRTVVLVGGSGSGKLTVIALLERFYDPLAGEILLDGT</sequence>
<dbReference type="PROSITE" id="PS50929">
    <property type="entry name" value="ABC_TM1F"/>
    <property type="match status" value="1"/>
</dbReference>
<evidence type="ECO:0000256" key="5">
    <source>
        <dbReference type="ARBA" id="ARBA00022989"/>
    </source>
</evidence>
<dbReference type="InterPro" id="IPR027417">
    <property type="entry name" value="P-loop_NTPase"/>
</dbReference>
<reference evidence="10 11" key="1">
    <citation type="submission" date="2020-08" db="EMBL/GenBank/DDBJ databases">
        <title>Plant Genome Project.</title>
        <authorList>
            <person name="Zhang R.-G."/>
        </authorList>
    </citation>
    <scope>NUCLEOTIDE SEQUENCE [LARGE SCALE GENOMIC DNA]</scope>
    <source>
        <tissue evidence="10">Rhizome</tissue>
    </source>
</reference>
<dbReference type="SUPFAM" id="SSF52540">
    <property type="entry name" value="P-loop containing nucleoside triphosphate hydrolases"/>
    <property type="match status" value="1"/>
</dbReference>
<evidence type="ECO:0000256" key="2">
    <source>
        <dbReference type="ARBA" id="ARBA00022448"/>
    </source>
</evidence>
<evidence type="ECO:0000256" key="8">
    <source>
        <dbReference type="SAM" id="Phobius"/>
    </source>
</evidence>
<dbReference type="InterPro" id="IPR003439">
    <property type="entry name" value="ABC_transporter-like_ATP-bd"/>
</dbReference>
<evidence type="ECO:0000256" key="6">
    <source>
        <dbReference type="ARBA" id="ARBA00023136"/>
    </source>
</evidence>
<feature type="domain" description="ABC transmembrane type-1" evidence="9">
    <location>
        <begin position="110"/>
        <end position="191"/>
    </location>
</feature>